<dbReference type="Proteomes" id="UP000830671">
    <property type="component" value="Chromosome 3"/>
</dbReference>
<evidence type="ECO:0000313" key="1">
    <source>
        <dbReference type="EMBL" id="UQC80642.1"/>
    </source>
</evidence>
<gene>
    <name evidence="1" type="ORF">CLUP02_06126</name>
</gene>
<dbReference type="EMBL" id="CP019475">
    <property type="protein sequence ID" value="UQC80642.1"/>
    <property type="molecule type" value="Genomic_DNA"/>
</dbReference>
<name>A0A9Q8SQB7_9PEZI</name>
<dbReference type="KEGG" id="clup:CLUP02_06126"/>
<keyword evidence="2" id="KW-1185">Reference proteome</keyword>
<organism evidence="1 2">
    <name type="scientific">Colletotrichum lupini</name>
    <dbReference type="NCBI Taxonomy" id="145971"/>
    <lineage>
        <taxon>Eukaryota</taxon>
        <taxon>Fungi</taxon>
        <taxon>Dikarya</taxon>
        <taxon>Ascomycota</taxon>
        <taxon>Pezizomycotina</taxon>
        <taxon>Sordariomycetes</taxon>
        <taxon>Hypocreomycetidae</taxon>
        <taxon>Glomerellales</taxon>
        <taxon>Glomerellaceae</taxon>
        <taxon>Colletotrichum</taxon>
        <taxon>Colletotrichum acutatum species complex</taxon>
    </lineage>
</organism>
<dbReference type="AlphaFoldDB" id="A0A9Q8SQB7"/>
<dbReference type="GeneID" id="73340139"/>
<dbReference type="RefSeq" id="XP_049142272.1">
    <property type="nucleotide sequence ID" value="XM_049285129.1"/>
</dbReference>
<proteinExistence type="predicted"/>
<accession>A0A9Q8SQB7</accession>
<sequence length="229" mass="25492">MYRVHRSSIFSYKVFHTLVNSDGYHDGGTGRKREGTWLLGFWDNGVTTFPKLSSSSLLPSSCQLSSNTAALPQPRTNRLSAGGERHVVRKESSVCGRPSVCPYLPHPPPAVCCGRNRKPQLALIRRRRHTSLTQLSDHLPYSILLHPPSTLPFSSSFCHTWNSVLFSLFFNIAAASQISTPPLPLFNPVQIGSATFHRDSSARPVKFGVVHEQEPPRVAERFEAPMTCR</sequence>
<protein>
    <submittedName>
        <fullName evidence="1">Uncharacterized protein</fullName>
    </submittedName>
</protein>
<reference evidence="1" key="1">
    <citation type="journal article" date="2021" name="Mol. Plant Microbe Interact.">
        <title>Complete Genome Sequence of the Plant-Pathogenic Fungus Colletotrichum lupini.</title>
        <authorList>
            <person name="Baroncelli R."/>
            <person name="Pensec F."/>
            <person name="Da Lio D."/>
            <person name="Boufleur T."/>
            <person name="Vicente I."/>
            <person name="Sarrocco S."/>
            <person name="Picot A."/>
            <person name="Baraldi E."/>
            <person name="Sukno S."/>
            <person name="Thon M."/>
            <person name="Le Floch G."/>
        </authorList>
    </citation>
    <scope>NUCLEOTIDE SEQUENCE</scope>
    <source>
        <strain evidence="1">IMI 504893</strain>
    </source>
</reference>
<evidence type="ECO:0000313" key="2">
    <source>
        <dbReference type="Proteomes" id="UP000830671"/>
    </source>
</evidence>